<name>A0A7C3WI37_9BACT</name>
<dbReference type="AlphaFoldDB" id="A0A7C3WI37"/>
<feature type="transmembrane region" description="Helical" evidence="1">
    <location>
        <begin position="12"/>
        <end position="29"/>
    </location>
</feature>
<keyword evidence="1" id="KW-0472">Membrane</keyword>
<reference evidence="2" key="1">
    <citation type="journal article" date="2020" name="mSystems">
        <title>Genome- and Community-Level Interaction Insights into Carbon Utilization and Element Cycling Functions of Hydrothermarchaeota in Hydrothermal Sediment.</title>
        <authorList>
            <person name="Zhou Z."/>
            <person name="Liu Y."/>
            <person name="Xu W."/>
            <person name="Pan J."/>
            <person name="Luo Z.H."/>
            <person name="Li M."/>
        </authorList>
    </citation>
    <scope>NUCLEOTIDE SEQUENCE [LARGE SCALE GENOMIC DNA]</scope>
    <source>
        <strain evidence="2">SpSt-776</strain>
    </source>
</reference>
<evidence type="ECO:0000313" key="2">
    <source>
        <dbReference type="EMBL" id="HGB15189.1"/>
    </source>
</evidence>
<keyword evidence="1" id="KW-0812">Transmembrane</keyword>
<gene>
    <name evidence="2" type="ORF">ENV62_08155</name>
</gene>
<comment type="caution">
    <text evidence="2">The sequence shown here is derived from an EMBL/GenBank/DDBJ whole genome shotgun (WGS) entry which is preliminary data.</text>
</comment>
<proteinExistence type="predicted"/>
<evidence type="ECO:0000256" key="1">
    <source>
        <dbReference type="SAM" id="Phobius"/>
    </source>
</evidence>
<dbReference type="EMBL" id="DTHB01000050">
    <property type="protein sequence ID" value="HGB15189.1"/>
    <property type="molecule type" value="Genomic_DNA"/>
</dbReference>
<protein>
    <submittedName>
        <fullName evidence="2">Uncharacterized protein</fullName>
    </submittedName>
</protein>
<organism evidence="2">
    <name type="scientific">Desulfobacca acetoxidans</name>
    <dbReference type="NCBI Taxonomy" id="60893"/>
    <lineage>
        <taxon>Bacteria</taxon>
        <taxon>Pseudomonadati</taxon>
        <taxon>Thermodesulfobacteriota</taxon>
        <taxon>Desulfobaccia</taxon>
        <taxon>Desulfobaccales</taxon>
        <taxon>Desulfobaccaceae</taxon>
        <taxon>Desulfobacca</taxon>
    </lineage>
</organism>
<keyword evidence="1" id="KW-1133">Transmembrane helix</keyword>
<sequence>MNYPDLAEHTGVLVALLSIFAWISGFLLWRMFSRVERKLDEVLRLCCECQRDMAERFLPKEEFRDEREALWGALNSHSHNKDGRVVR</sequence>
<accession>A0A7C3WI37</accession>